<feature type="compositionally biased region" description="Polar residues" evidence="2">
    <location>
        <begin position="3771"/>
        <end position="3780"/>
    </location>
</feature>
<feature type="region of interest" description="Disordered" evidence="2">
    <location>
        <begin position="3759"/>
        <end position="3782"/>
    </location>
</feature>
<evidence type="ECO:0000256" key="2">
    <source>
        <dbReference type="SAM" id="MobiDB-lite"/>
    </source>
</evidence>
<feature type="compositionally biased region" description="Basic and acidic residues" evidence="2">
    <location>
        <begin position="255"/>
        <end position="264"/>
    </location>
</feature>
<feature type="region of interest" description="Disordered" evidence="2">
    <location>
        <begin position="1966"/>
        <end position="1990"/>
    </location>
</feature>
<dbReference type="EMBL" id="PP965496">
    <property type="protein sequence ID" value="XCO00156.1"/>
    <property type="molecule type" value="Genomic_DNA"/>
</dbReference>
<evidence type="ECO:0000313" key="3">
    <source>
        <dbReference type="EMBL" id="XCO00156.1"/>
    </source>
</evidence>
<proteinExistence type="predicted"/>
<accession>A0AAU8MH42</accession>
<evidence type="ECO:0000256" key="1">
    <source>
        <dbReference type="SAM" id="Coils"/>
    </source>
</evidence>
<feature type="coiled-coil region" evidence="1">
    <location>
        <begin position="3935"/>
        <end position="3962"/>
    </location>
</feature>
<organism evidence="3">
    <name type="scientific">Geladintestivirus 6</name>
    <dbReference type="NCBI Taxonomy" id="3233138"/>
    <lineage>
        <taxon>Viruses</taxon>
        <taxon>Duplodnaviria</taxon>
        <taxon>Heunggongvirae</taxon>
        <taxon>Uroviricota</taxon>
        <taxon>Caudoviricetes</taxon>
        <taxon>Crassvirales</taxon>
    </lineage>
</organism>
<keyword evidence="1" id="KW-0175">Coiled coil</keyword>
<feature type="compositionally biased region" description="Basic and acidic residues" evidence="2">
    <location>
        <begin position="1966"/>
        <end position="1983"/>
    </location>
</feature>
<name>A0AAU8MH42_9CAUD</name>
<feature type="compositionally biased region" description="Basic and acidic residues" evidence="2">
    <location>
        <begin position="3759"/>
        <end position="3770"/>
    </location>
</feature>
<feature type="region of interest" description="Disordered" evidence="2">
    <location>
        <begin position="225"/>
        <end position="264"/>
    </location>
</feature>
<sequence>MSCKIQVNHSSVTEQLRNEVGTNEVLFQSYFSEVMSEDQFTSEFNNWCNTRLGKTFDVNNSDTAAEAVKAVKRYYNENHPDINYSSRIQNDATNIGRFGYNSVASREFAKRVAANFTLDFYHQLAHDFHEKIKGSKKAYFADAVTGRIEEIIAERLSSITNMSEDDIYEIIDEGDIAKLEELFGDNTSIQNKNLLAMYKEMIANREGFFVEVFRDSRLGDLRFESDDDMSETATYESTDEQQEGDDNTPSDEDENKSPIDDKNNSIKELNEKLGDYNNFMTHVDMSIRSYLSSLKKLNSEINLDGHYDFDLNNDLGLPDTMNADECCAVLYSYGNFTNLESMIASIREIAKNIPGFTAFHQMADYLEENGDFAYEIYRTFGKTVISKLETVMDGDKGKSRISNRSADKLTSLRFEYLNSAKATSILLDDVSSKSIYNELHQDIQSFESIYNTSKSMSKKEAMDDANLMVINNEVNKQKKELIAKLASQLRRYYPTIEDTAIANYISNANNEDIVGNLLNLAQRLKETIDASYLTQQRYNSRKVEIGRAWAFNKKLAQDKAEGLRITEEPKDMTDLYAVDYVDSATQAAAFNLANALVKYTIVKTELNSRNVHGNQSSDVINNSMITNIINTLKSQTALENFGKYKGQSRQYDFSNIMIEHWNYKKDENGNILKDEDGNPIKDGTQPINYGLFTQNPETKELTPTSYAQRLIRARLFSGASDIITSSNVLYSEMSKGDYVATSFLNFFNVEESTEPVSDKVSIKFANYFMRIPSDAPKNFIMTAPKYSVDESRVGANDGLFRIENKVEADRKIYQQINGIATVGEEYAALEGNAIKRSLNQLVHDATSKNINNIILQNKKAIFEENSKVGDKVNVTFDYTSKDGVSTQYVLEGTLANENGRLVLQAPEFKGFVGDTKSSDVNTSLVNNFQKKLIKSGDIKRSINTSHPIYQQFRQVFVQELNDAATAIDRFFVTRNGMVELDNDINSPTYGQPIFREGFDNTKATTRKLYAGYHVGKGQNILSIDNSGKAHLTGAVFTSDRFKITKTNKDGSVTERNYGQEILDEVVDFLYGGANGKYVQTTRSDNGVNVVLNNTQESAIEQKLTEFINDYIVDTQDRMEQYEDFIPSYLMSDNNIAEFALNHHLMYINFNDLFEGDTKFYKDTQTFLKRAKEAQGSGVPYGIVDYNMDLSAPRTTIPSRLNTKTFERTLADGSKTVLNQKAYEDAIAQGMTEEEAKRVANMITQTNKFRGVTIKNTIRTSKEVAVKGKNGAKQDGAVTKKLIEALRASGMTVKDATDKARQMMSGYHNTTVNDAQSYITFEEWVRRVSARGQLEKYMPLIEAILDESKPVDAKTITEFVQVQKNFYYDQYYNAELGVIAPRQIKNAEFVLVPRFIKGTQLEQVYNLMRDNGIDQLNTEETSKAGKANVLTLWDNEGNLTQENIDDFNANAAQATELYNYNYLYTQQETPQHLDAENKAGIQIMKKILDNIDPTSPLWETKQHFFRLYSENIKDSFAELMNEFNLETDENGNLKLDKDGNIQGLNYQLFFTRLQEEVARLGLDSNMLDYVTLDDIQVCDKSNDSPLTGASTVMPTYMSNVSTKLESIAQSLFNSRITRQKLPGFHAAQITNVGWSPMSSTVEKRSYSKNLKYHPDGKPYVEIMLPKSAFNLKYEKPDGTLKTDEELLEEIQNAKIDEVIGYRIPTEGKQSVCIMKVVGFTDDALGSTIVVPDDWVSQTGSDFDIDSVYGINYSTYIDENGIIQKKEYHKKATNTDWLRYLTKKKKDTIFNAVFKSVMKEETEAYHNVTDKVRPIIKEVQAPYVEERKAEGSKVNGRESFINQINAVIKRLNQELENVSYTEEEKANIQEFIDRCDTLAAILDIEKKTLSPKKEEKVNAFIDKYKEEFNNAAKDNNIITYDDINNIPSEQRNTRDARNNEILSSMIDILSHLAALEENLSRSNFDDIIDARDGKKNPETGKRENGAIDPNIKRKREARSPYNFLDQADYQEDVMSGAKLKAFSVTRDTFCSICNTVRPRLFESHQVKVVYRAADGYTLKNLKKSFENVEKIQDGIFVVTHDTFGWSKNNKNAAGKILTAYSSQTTAHILDAVKEGAIPNVNDLTFQVYKLFPDLGSDYNTGVSFIMQPGISQIVAAYNSNKSIYSRGRKNPVHAAIKSVAKELLAMDGIEVTDRMSVDTVINMLQRYNSELSSIFGASGQKYKISLEDTEVAKLLISGSRLKERLKSEGIFEGSSPVEEKRKLLFDLGTILQYNKLSHLGNSISAYARVCNPDKFGAKQTIFSTNKVFRDIKDIIADENPAMYVPDATKNDSNKHFLEAIYPGIRGSLEDFIQSSDMNSAYLPLHYFLKYATATSIKVNRTLFETQDPRFVEEIMKLTNSFSGAYAKMDEKTYKNFQNYVLNYLYGNTQAVSSAITYIPGQGFMAIADSNKEDERRRIFGYGKDPDLRIQDKNGDLVEFRVKDINNPTQEEIDAFATLSPAQKITWIQGHFRESGVFKYIKTTLFNERQYRASKAGSQTIEFVEGNANIETVYNEFEKCFFNNNPLVALAALDIVKYAFAVEGFRMKRNAVNKVIKNSALYNDSNSNGTGIVTELNRAIGTIADGSIDMNMLRDRFVRSHSTMYQIETHRVEKNDKKQYDLYRMDHGIIHIEMQNADSAARELAEKYGMIYKVGEKNNYGVNKYVKLRFGKDIVLYKIVENYGEIIAYPLNTLEENETDDWSVNVQNNKYPDSSYYEEIIDEWYHPVEGSTTTSLKQIIESKKDSLASHRFVNKNRTTRSTYATTFDINIKKTVDTGGFEDVIDKVNSYFAKNPKGRLYLRSGALAKYITHTGPINGSIQTINGKEYQIVKMDFKRYNNMYIGERNKDHEIKRVDPQIKEIIEKARDAGYRVSDAFYIEPYKAPAPKDETQEEEVEVVRHSSVTELGTNSMNAMYRRQVSEGDIEAGKALRRLHEKDIKAKDASVKLNLGEVISTSAEYVTVTTNKILNDLKYFIQDETGTYHSINDPETINLIRNNPNERARFLKTLLDARAFVRNYRMINDLDIDSEDETLRRDLNKIKDAINSLRNANIINYAEERFANEYLAKLSDNPLVQQDILSLLDGYHSAGAFDAWVNDLQETSSPLLQIITKEVMGDIRAKEMQATKRVREFKTKLNELKEAAKAAGVTIDWNHIIDKDGKFVQKYNQAFTEKLEELRDVMNTTKAEHGEGSIEHLKAKFEYDKWKLNHVNQQLKDDYYQRKLELEEHMLTAFPRVYEAYNKLAARRREILSHMVNGTLEERYQEELKHVKQDIDNLTALYFYDAATGTFTEKYSADDPENPFTGEQKLVYNIDAAAALKAHLASMKELKDEYYTHDAKFGFDEELEKNLDTISNYEMRDASGRITTPIAELMKHDDYVKAKEWVEHNARYVMSPETQKFVNDAFKVLREGKDGRKILGLLAKHKEAYDSHGVINAMLFDDDEIAKIKEEQLANYNIRESQPYTDRSLISNAPTDSTQFKAAFYASMKSNGIPNQEYIKLVNEINSILAPYYKTATRTLHTFEITEEDLQKLAPLYDAIENIKKTTDATNGKTIRNYIKSNVDFVIDMEKYEEQKEYASQKDERYLRLWQAVNERIEEDDSGNLIVVPNRRIFGYAVPKGYKADGTGDNTMVDKKKTDALDVIHNYCNTVRTEYYYKKYKEMQAKTKAEFNAWYKANHIYNPYNHTYEPIQCWTRMEIKPMSDDGEHEAAGMWVPAFNQLETRPKDGKDKHGNSDGSSDMTNHNYRHGMSTAANYKSEGAKFDDTLTPVMHKNYSDGINYDNNAIMNSYEQQVSEFMQETLQQLAHTTSAKRYFDRGYMPSRAKRPERDAKFYAKEVAKMLGWIEGASGREAWYEDIDYANDRTPDMPMLGQLKSKDSIKIDYKKPQRSEYPDTEEGTAEYNTKLEEYNKNVKEAEEANAKIHREMLDNDWESVMEEFIEKAAHFNAVQDNKYMLFYAKQMLDKLDVYVKNEGFNDLQRDGVNSSEDQNRYVTKKDTRLQEQYVNWIRRLVYDQWKKPNNHLTKYANILQSMTSAKFMMLNVTGGIANVTVGETQILGEVFAKEYFGKKTWAMGMNSWRAGLPSFLADMYKDTSSSVEGAIIKFMNVVDFDENTGVVHVPDAEEYLKRARDLAFSPQAMGEHFMQNSAMFSMMHSHRLFVNHDKKTNGRLSYRVMNEAEYMRDANEKALQMILTDTQQAKWKKFIEYETSDANRTKEYAWFRKDLTTEFANLYLNDQQKQEFISKRQELQNKAKEEFNNDEVHPTLFSQLSLGSDGKLAFKDESILASLGDEAYQILGRFKGRVISVNKKIHGVYDRLGAAKWESYWWGGIVMQYHKHLYPGIMKRYRRQGYFNEERGTIEKGCYASIKDFLAIPLHKHKFAAKLKADNNMSDSELQAIEGMQSLIRNYVEFATHIKLSWNMLPEYERANIKRALGDLAGVFSAICLAIALRAAAGDDDDNGLLYNLAMYECDRLASESFMYNPFGMVSEGQKLWSSPVAVESSIEDLFHAAGFISQWIIQGEDFDPYYQTGLYAGENKLWVNLRRQIPMYHAINMVERLERSNKYYKLGDNMLSIIPVKDIADWIKE</sequence>
<reference evidence="3" key="1">
    <citation type="submission" date="2024-06" db="EMBL/GenBank/DDBJ databases">
        <title>Intestivirid acquisition increases across infancy in a wild primate population.</title>
        <authorList>
            <person name="Schneider-Creas I.A."/>
            <person name="Moya I.L."/>
            <person name="Chiou K.L."/>
            <person name="Baniel A."/>
            <person name="Azanaw Haile A."/>
            <person name="Kebede F."/>
            <person name="Abebe B."/>
            <person name="Snyder-Mackler N."/>
            <person name="Varsani A."/>
        </authorList>
    </citation>
    <scope>NUCLEOTIDE SEQUENCE</scope>
    <source>
        <strain evidence="3">Int_RNL_2018_1178_PEE</strain>
    </source>
</reference>
<protein>
    <submittedName>
        <fullName evidence="3">Uncharacterized protein</fullName>
    </submittedName>
</protein>
<feature type="compositionally biased region" description="Acidic residues" evidence="2">
    <location>
        <begin position="237"/>
        <end position="254"/>
    </location>
</feature>